<organism evidence="3 4">
    <name type="scientific">Phaeodactylum tricornutum (strain CCAP 1055/1)</name>
    <dbReference type="NCBI Taxonomy" id="556484"/>
    <lineage>
        <taxon>Eukaryota</taxon>
        <taxon>Sar</taxon>
        <taxon>Stramenopiles</taxon>
        <taxon>Ochrophyta</taxon>
        <taxon>Bacillariophyta</taxon>
        <taxon>Bacillariophyceae</taxon>
        <taxon>Bacillariophycidae</taxon>
        <taxon>Naviculales</taxon>
        <taxon>Phaeodactylaceae</taxon>
        <taxon>Phaeodactylum</taxon>
    </lineage>
</organism>
<dbReference type="HOGENOM" id="CLU_418886_0_0_1"/>
<accession>B7FR22</accession>
<dbReference type="CDD" id="cd09917">
    <property type="entry name" value="F-box_SF"/>
    <property type="match status" value="1"/>
</dbReference>
<dbReference type="STRING" id="556484.B7FR22"/>
<reference evidence="4" key="2">
    <citation type="submission" date="2008-08" db="EMBL/GenBank/DDBJ databases">
        <authorList>
            <consortium name="Diatom Consortium"/>
            <person name="Grigoriev I."/>
            <person name="Grimwood J."/>
            <person name="Kuo A."/>
            <person name="Otillar R.P."/>
            <person name="Salamov A."/>
            <person name="Detter J.C."/>
            <person name="Lindquist E."/>
            <person name="Shapiro H."/>
            <person name="Lucas S."/>
            <person name="Glavina del Rio T."/>
            <person name="Pitluck S."/>
            <person name="Rokhsar D."/>
            <person name="Bowler C."/>
        </authorList>
    </citation>
    <scope>GENOME REANNOTATION</scope>
    <source>
        <strain evidence="4">CCAP 1055/1</strain>
    </source>
</reference>
<feature type="compositionally biased region" description="Low complexity" evidence="2">
    <location>
        <begin position="420"/>
        <end position="434"/>
    </location>
</feature>
<dbReference type="InParanoid" id="B7FR22"/>
<evidence type="ECO:0000313" key="3">
    <source>
        <dbReference type="EMBL" id="EEC51433.1"/>
    </source>
</evidence>
<feature type="coiled-coil region" evidence="1">
    <location>
        <begin position="476"/>
        <end position="503"/>
    </location>
</feature>
<evidence type="ECO:0000256" key="2">
    <source>
        <dbReference type="SAM" id="MobiDB-lite"/>
    </source>
</evidence>
<evidence type="ECO:0000256" key="1">
    <source>
        <dbReference type="SAM" id="Coils"/>
    </source>
</evidence>
<protein>
    <submittedName>
        <fullName evidence="3">Uncharacterized protein</fullName>
    </submittedName>
</protein>
<dbReference type="EMBL" id="CM000605">
    <property type="protein sequence ID" value="EEC51433.1"/>
    <property type="molecule type" value="Genomic_DNA"/>
</dbReference>
<feature type="region of interest" description="Disordered" evidence="2">
    <location>
        <begin position="418"/>
        <end position="447"/>
    </location>
</feature>
<dbReference type="GeneID" id="7196951"/>
<sequence>MRPSSFLTASVESAMRDTLADLQIRSQVQDVLTELVADVELTAHLQERVEHHLTIKSLQVRMAQHEQALAEASYVENQTREESMTMADQLVRELWSVSRELGALQDLRAQHKELLSQHDEVLANLMQTEEDLAEIRARGVRVVAERNEGSGMAETDGSELQQQPAASPTTLPKISVLEPQPLQLIQSEETASAAAPVISNTPDDASAPISNLKGQDFTDTKAVENVADESVLSGSNSQLLSETQAIDKKLPPVATPIPEPAATAVVELDVDDDNPPKLEELDTEILMNMFGFLDALDILNMAQTNITMYSRVDSLFGLGGSGAEAADDSSTIASTEITPTLKTTTVGSSDKGMHSSATMAVIPPIDTGSIGSAGPTARLSTTTDTTSSAPINYSAPSRPSLFGLFNQAAQRSIANATAGSVSASNSAPSPSRTTSLHRRNSSATDAAPMNAAMANSMASKLTDAELNAIILMTERLRQKELLAKQLTDEKEKLAAQLDGTESVKQFLVAKIRDMETAISATVENETKVAQQIASDQEVIAFLDGRVQDLERENTVLLKEKAATFEQLQKAQQNSTEKAAVMGDMLQFEREKLFENEREWKATKKLLVKEVKSCRNQIAALQAECDGVREQNEILRKTVLSASQSSPTMAKDRVYT</sequence>
<feature type="compositionally biased region" description="Polar residues" evidence="2">
    <location>
        <begin position="158"/>
        <end position="169"/>
    </location>
</feature>
<dbReference type="eggNOG" id="ENOG502RWF4">
    <property type="taxonomic scope" value="Eukaryota"/>
</dbReference>
<dbReference type="Proteomes" id="UP000000759">
    <property type="component" value="Chromosome 1"/>
</dbReference>
<keyword evidence="1" id="KW-0175">Coiled coil</keyword>
<evidence type="ECO:0000313" key="4">
    <source>
        <dbReference type="Proteomes" id="UP000000759"/>
    </source>
</evidence>
<dbReference type="AlphaFoldDB" id="B7FR22"/>
<dbReference type="RefSeq" id="XP_002176970.1">
    <property type="nucleotide sequence ID" value="XM_002176934.1"/>
</dbReference>
<proteinExistence type="predicted"/>
<reference evidence="3 4" key="1">
    <citation type="journal article" date="2008" name="Nature">
        <title>The Phaeodactylum genome reveals the evolutionary history of diatom genomes.</title>
        <authorList>
            <person name="Bowler C."/>
            <person name="Allen A.E."/>
            <person name="Badger J.H."/>
            <person name="Grimwood J."/>
            <person name="Jabbari K."/>
            <person name="Kuo A."/>
            <person name="Maheswari U."/>
            <person name="Martens C."/>
            <person name="Maumus F."/>
            <person name="Otillar R.P."/>
            <person name="Rayko E."/>
            <person name="Salamov A."/>
            <person name="Vandepoele K."/>
            <person name="Beszteri B."/>
            <person name="Gruber A."/>
            <person name="Heijde M."/>
            <person name="Katinka M."/>
            <person name="Mock T."/>
            <person name="Valentin K."/>
            <person name="Verret F."/>
            <person name="Berges J.A."/>
            <person name="Brownlee C."/>
            <person name="Cadoret J.P."/>
            <person name="Chiovitti A."/>
            <person name="Choi C.J."/>
            <person name="Coesel S."/>
            <person name="De Martino A."/>
            <person name="Detter J.C."/>
            <person name="Durkin C."/>
            <person name="Falciatore A."/>
            <person name="Fournet J."/>
            <person name="Haruta M."/>
            <person name="Huysman M.J."/>
            <person name="Jenkins B.D."/>
            <person name="Jiroutova K."/>
            <person name="Jorgensen R.E."/>
            <person name="Joubert Y."/>
            <person name="Kaplan A."/>
            <person name="Kroger N."/>
            <person name="Kroth P.G."/>
            <person name="La Roche J."/>
            <person name="Lindquist E."/>
            <person name="Lommer M."/>
            <person name="Martin-Jezequel V."/>
            <person name="Lopez P.J."/>
            <person name="Lucas S."/>
            <person name="Mangogna M."/>
            <person name="McGinnis K."/>
            <person name="Medlin L.K."/>
            <person name="Montsant A."/>
            <person name="Oudot-Le Secq M.P."/>
            <person name="Napoli C."/>
            <person name="Obornik M."/>
            <person name="Parker M.S."/>
            <person name="Petit J.L."/>
            <person name="Porcel B.M."/>
            <person name="Poulsen N."/>
            <person name="Robison M."/>
            <person name="Rychlewski L."/>
            <person name="Rynearson T.A."/>
            <person name="Schmutz J."/>
            <person name="Shapiro H."/>
            <person name="Siaut M."/>
            <person name="Stanley M."/>
            <person name="Sussman M.R."/>
            <person name="Taylor A.R."/>
            <person name="Vardi A."/>
            <person name="von Dassow P."/>
            <person name="Vyverman W."/>
            <person name="Willis A."/>
            <person name="Wyrwicz L.S."/>
            <person name="Rokhsar D.S."/>
            <person name="Weissenbach J."/>
            <person name="Armbrust E.V."/>
            <person name="Green B.R."/>
            <person name="Van de Peer Y."/>
            <person name="Grigoriev I.V."/>
        </authorList>
    </citation>
    <scope>NUCLEOTIDE SEQUENCE [LARGE SCALE GENOMIC DNA]</scope>
    <source>
        <strain evidence="3 4">CCAP 1055/1</strain>
    </source>
</reference>
<feature type="region of interest" description="Disordered" evidence="2">
    <location>
        <begin position="149"/>
        <end position="169"/>
    </location>
</feature>
<dbReference type="PaxDb" id="2850-Phatr43228"/>
<dbReference type="OrthoDB" id="76516at2759"/>
<keyword evidence="4" id="KW-1185">Reference proteome</keyword>
<feature type="coiled-coil region" evidence="1">
    <location>
        <begin position="104"/>
        <end position="138"/>
    </location>
</feature>
<name>B7FR22_PHATC</name>
<feature type="region of interest" description="Disordered" evidence="2">
    <location>
        <begin position="364"/>
        <end position="393"/>
    </location>
</feature>
<feature type="coiled-coil region" evidence="1">
    <location>
        <begin position="603"/>
        <end position="637"/>
    </location>
</feature>
<gene>
    <name evidence="3" type="ORF">PHATRDRAFT_43228</name>
</gene>
<dbReference type="KEGG" id="pti:PHATRDRAFT_43228"/>